<keyword evidence="6 9" id="KW-0539">Nucleus</keyword>
<evidence type="ECO:0000256" key="9">
    <source>
        <dbReference type="RuleBase" id="RU368027"/>
    </source>
</evidence>
<dbReference type="GO" id="GO:0032040">
    <property type="term" value="C:small-subunit processome"/>
    <property type="evidence" value="ECO:0007669"/>
    <property type="project" value="EnsemblFungi"/>
</dbReference>
<evidence type="ECO:0000256" key="5">
    <source>
        <dbReference type="ARBA" id="ARBA00023054"/>
    </source>
</evidence>
<proteinExistence type="inferred from homology"/>
<dbReference type="Proteomes" id="UP000095009">
    <property type="component" value="Unassembled WGS sequence"/>
</dbReference>
<evidence type="ECO:0000256" key="7">
    <source>
        <dbReference type="ARBA" id="ARBA00023274"/>
    </source>
</evidence>
<comment type="similarity">
    <text evidence="2 9">Belongs to the RRP36 family.</text>
</comment>
<evidence type="ECO:0000256" key="6">
    <source>
        <dbReference type="ARBA" id="ARBA00023242"/>
    </source>
</evidence>
<gene>
    <name evidence="11" type="ORF">NADFUDRAFT_50952</name>
</gene>
<dbReference type="STRING" id="857566.A0A1E3PJR5"/>
<feature type="region of interest" description="Disordered" evidence="10">
    <location>
        <begin position="176"/>
        <end position="204"/>
    </location>
</feature>
<comment type="subunit">
    <text evidence="9">Associates with 90S and pre-40S pre-ribosomal particles.</text>
</comment>
<protein>
    <recommendedName>
        <fullName evidence="9">rRNA biogenesis protein RRP36</fullName>
    </recommendedName>
</protein>
<dbReference type="GO" id="GO:0030686">
    <property type="term" value="C:90S preribosome"/>
    <property type="evidence" value="ECO:0007669"/>
    <property type="project" value="EnsemblFungi"/>
</dbReference>
<comment type="subcellular location">
    <subcellularLocation>
        <location evidence="1 9">Nucleus</location>
        <location evidence="1 9">Nucleolus</location>
    </subcellularLocation>
</comment>
<feature type="compositionally biased region" description="Acidic residues" evidence="10">
    <location>
        <begin position="43"/>
        <end position="52"/>
    </location>
</feature>
<evidence type="ECO:0000313" key="12">
    <source>
        <dbReference type="Proteomes" id="UP000095009"/>
    </source>
</evidence>
<name>A0A1E3PJR5_9ASCO</name>
<feature type="compositionally biased region" description="Basic and acidic residues" evidence="10">
    <location>
        <begin position="284"/>
        <end position="296"/>
    </location>
</feature>
<accession>A0A1E3PJR5</accession>
<dbReference type="AlphaFoldDB" id="A0A1E3PJR5"/>
<dbReference type="PANTHER" id="PTHR21738:SF0">
    <property type="entry name" value="RIBOSOMAL RNA PROCESSING PROTEIN 36 HOMOLOG"/>
    <property type="match status" value="1"/>
</dbReference>
<dbReference type="InterPro" id="IPR009292">
    <property type="entry name" value="RRP36"/>
</dbReference>
<evidence type="ECO:0000256" key="4">
    <source>
        <dbReference type="ARBA" id="ARBA00022552"/>
    </source>
</evidence>
<evidence type="ECO:0000256" key="8">
    <source>
        <dbReference type="ARBA" id="ARBA00025053"/>
    </source>
</evidence>
<feature type="region of interest" description="Disordered" evidence="10">
    <location>
        <begin position="271"/>
        <end position="296"/>
    </location>
</feature>
<evidence type="ECO:0000313" key="11">
    <source>
        <dbReference type="EMBL" id="ODQ65669.1"/>
    </source>
</evidence>
<dbReference type="Pfam" id="PF06102">
    <property type="entry name" value="RRP36"/>
    <property type="match status" value="1"/>
</dbReference>
<evidence type="ECO:0000256" key="2">
    <source>
        <dbReference type="ARBA" id="ARBA00009418"/>
    </source>
</evidence>
<feature type="compositionally biased region" description="Basic residues" evidence="10">
    <location>
        <begin position="179"/>
        <end position="195"/>
    </location>
</feature>
<dbReference type="OrthoDB" id="448446at2759"/>
<feature type="compositionally biased region" description="Polar residues" evidence="10">
    <location>
        <begin position="123"/>
        <end position="132"/>
    </location>
</feature>
<keyword evidence="3 9" id="KW-0690">Ribosome biogenesis</keyword>
<organism evidence="11 12">
    <name type="scientific">Nadsonia fulvescens var. elongata DSM 6958</name>
    <dbReference type="NCBI Taxonomy" id="857566"/>
    <lineage>
        <taxon>Eukaryota</taxon>
        <taxon>Fungi</taxon>
        <taxon>Dikarya</taxon>
        <taxon>Ascomycota</taxon>
        <taxon>Saccharomycotina</taxon>
        <taxon>Dipodascomycetes</taxon>
        <taxon>Dipodascales</taxon>
        <taxon>Dipodascales incertae sedis</taxon>
        <taxon>Nadsonia</taxon>
    </lineage>
</organism>
<comment type="function">
    <text evidence="8 9">Component of the 90S pre-ribosome involved in the maturation of rRNAs. Required for early cleavages of the pre-RNAs in the 40S ribosomal subunit maturation pathway.</text>
</comment>
<evidence type="ECO:0000256" key="10">
    <source>
        <dbReference type="SAM" id="MobiDB-lite"/>
    </source>
</evidence>
<evidence type="ECO:0000256" key="3">
    <source>
        <dbReference type="ARBA" id="ARBA00022517"/>
    </source>
</evidence>
<keyword evidence="7 9" id="KW-0687">Ribonucleoprotein</keyword>
<dbReference type="GO" id="GO:0000462">
    <property type="term" value="P:maturation of SSU-rRNA from tricistronic rRNA transcript (SSU-rRNA, 5.8S rRNA, LSU-rRNA)"/>
    <property type="evidence" value="ECO:0007669"/>
    <property type="project" value="EnsemblFungi"/>
</dbReference>
<evidence type="ECO:0000256" key="1">
    <source>
        <dbReference type="ARBA" id="ARBA00004604"/>
    </source>
</evidence>
<sequence length="296" mass="33825">MAIRKSFKPQVHDDYMSEEDEGNYKQFRSYYKREGGQQAEEAPLSDDSEEDQGMSAISFGALNSAAQDFDESDSDAPPEENSSGPASDRVKKRFVKTAKTHKHAPSESSTKRPVSRIRAIPGLTSTSQKNGTSLYIDPRFDAAYGKADLAKARKNYAFLDGYREDEIKTLQKSLGAPVKKGKLMSKTGKGGKKAKPGLQGEEREEVELEIHRLQSRLKTLRDRDLEDKVVKEFKSQQRKKAEDGKLPYFLKNSDKRKLVLTEKFKNMRKKEVNKVIERRRKKNASKERKEMPDRRE</sequence>
<dbReference type="PANTHER" id="PTHR21738">
    <property type="entry name" value="RIBOSOMAL RNA PROCESSING PROTEIN 36 HOMOLOG"/>
    <property type="match status" value="1"/>
</dbReference>
<dbReference type="EMBL" id="KV454409">
    <property type="protein sequence ID" value="ODQ65669.1"/>
    <property type="molecule type" value="Genomic_DNA"/>
</dbReference>
<keyword evidence="4 9" id="KW-0698">rRNA processing</keyword>
<feature type="compositionally biased region" description="Basic residues" evidence="10">
    <location>
        <begin position="90"/>
        <end position="103"/>
    </location>
</feature>
<feature type="compositionally biased region" description="Acidic residues" evidence="10">
    <location>
        <begin position="68"/>
        <end position="78"/>
    </location>
</feature>
<keyword evidence="12" id="KW-1185">Reference proteome</keyword>
<keyword evidence="5" id="KW-0175">Coiled coil</keyword>
<feature type="region of interest" description="Disordered" evidence="10">
    <location>
        <begin position="1"/>
        <end position="132"/>
    </location>
</feature>
<reference evidence="11 12" key="1">
    <citation type="journal article" date="2016" name="Proc. Natl. Acad. Sci. U.S.A.">
        <title>Comparative genomics of biotechnologically important yeasts.</title>
        <authorList>
            <person name="Riley R."/>
            <person name="Haridas S."/>
            <person name="Wolfe K.H."/>
            <person name="Lopes M.R."/>
            <person name="Hittinger C.T."/>
            <person name="Goeker M."/>
            <person name="Salamov A.A."/>
            <person name="Wisecaver J.H."/>
            <person name="Long T.M."/>
            <person name="Calvey C.H."/>
            <person name="Aerts A.L."/>
            <person name="Barry K.W."/>
            <person name="Choi C."/>
            <person name="Clum A."/>
            <person name="Coughlan A.Y."/>
            <person name="Deshpande S."/>
            <person name="Douglass A.P."/>
            <person name="Hanson S.J."/>
            <person name="Klenk H.-P."/>
            <person name="LaButti K.M."/>
            <person name="Lapidus A."/>
            <person name="Lindquist E.A."/>
            <person name="Lipzen A.M."/>
            <person name="Meier-Kolthoff J.P."/>
            <person name="Ohm R.A."/>
            <person name="Otillar R.P."/>
            <person name="Pangilinan J.L."/>
            <person name="Peng Y."/>
            <person name="Rokas A."/>
            <person name="Rosa C.A."/>
            <person name="Scheuner C."/>
            <person name="Sibirny A.A."/>
            <person name="Slot J.C."/>
            <person name="Stielow J.B."/>
            <person name="Sun H."/>
            <person name="Kurtzman C.P."/>
            <person name="Blackwell M."/>
            <person name="Grigoriev I.V."/>
            <person name="Jeffries T.W."/>
        </authorList>
    </citation>
    <scope>NUCLEOTIDE SEQUENCE [LARGE SCALE GENOMIC DNA]</scope>
    <source>
        <strain evidence="11 12">DSM 6958</strain>
    </source>
</reference>